<dbReference type="OrthoDB" id="154293at2"/>
<dbReference type="STRING" id="1210046.B277_08639"/>
<reference evidence="2 4" key="2">
    <citation type="journal article" date="2012" name="J. Bacteriol.">
        <title>Genome Sequence of Janibacter hoylei MTCC8307, Isolated from the Stratospheric Air.</title>
        <authorList>
            <person name="Pawar S.P."/>
            <person name="Dhotre D.P."/>
            <person name="Shetty S.A."/>
            <person name="Chowdhury S.P."/>
            <person name="Chaudhari B.L."/>
            <person name="Shouche Y.S."/>
        </authorList>
    </citation>
    <scope>NUCLEOTIDE SEQUENCE [LARGE SCALE GENOMIC DNA]</scope>
    <source>
        <strain evidence="2 4">PVAS-1</strain>
    </source>
</reference>
<dbReference type="EMBL" id="PIPF01000010">
    <property type="protein sequence ID" value="RWU82809.1"/>
    <property type="molecule type" value="Genomic_DNA"/>
</dbReference>
<evidence type="ECO:0000313" key="5">
    <source>
        <dbReference type="Proteomes" id="UP000288711"/>
    </source>
</evidence>
<evidence type="ECO:0000313" key="4">
    <source>
        <dbReference type="Proteomes" id="UP000004474"/>
    </source>
</evidence>
<keyword evidence="5" id="KW-1185">Reference proteome</keyword>
<name>K1E793_9MICO</name>
<gene>
    <name evidence="2" type="ORF">B277_08639</name>
    <name evidence="3" type="ORF">CWN80_11765</name>
</gene>
<dbReference type="NCBIfam" id="TIGR03083">
    <property type="entry name" value="maleylpyruvate isomerase family mycothiol-dependent enzyme"/>
    <property type="match status" value="1"/>
</dbReference>
<dbReference type="Pfam" id="PF11716">
    <property type="entry name" value="MDMPI_N"/>
    <property type="match status" value="1"/>
</dbReference>
<dbReference type="Proteomes" id="UP000288711">
    <property type="component" value="Unassembled WGS sequence"/>
</dbReference>
<feature type="domain" description="Mycothiol-dependent maleylpyruvate isomerase metal-binding" evidence="1">
    <location>
        <begin position="11"/>
        <end position="151"/>
    </location>
</feature>
<reference evidence="3" key="3">
    <citation type="submission" date="2017-11" db="EMBL/GenBank/DDBJ databases">
        <authorList>
            <person name="Seuylemezian A."/>
            <person name="Cooper K."/>
            <person name="Vaishampayan P."/>
        </authorList>
    </citation>
    <scope>NUCLEOTIDE SEQUENCE</scope>
    <source>
        <strain evidence="3">PVAS-1</strain>
    </source>
</reference>
<evidence type="ECO:0000313" key="2">
    <source>
        <dbReference type="EMBL" id="EKA61247.1"/>
    </source>
</evidence>
<reference evidence="3 5" key="1">
    <citation type="journal article" date="2009" name="Int. J. Syst. Evol. Microbiol.">
        <title>Janibacter hoylei sp. nov., Bacillus isronensis sp. nov. and Bacillus aryabhattai sp. nov., isolated from cryotubes used for collecting air from the upper atmosphere.</title>
        <authorList>
            <person name="Shivaji S."/>
            <person name="Chaturvedi P."/>
            <person name="Begum Z."/>
            <person name="Pindi P.K."/>
            <person name="Manorama R."/>
            <person name="Padmanaban D.A."/>
            <person name="Shouche Y.S."/>
            <person name="Pawar S."/>
            <person name="Vaishampayan P."/>
            <person name="Dutt C.B."/>
            <person name="Datta G.N."/>
            <person name="Manchanda R.K."/>
            <person name="Rao U.R."/>
            <person name="Bhargava P.M."/>
            <person name="Narlikar J.V."/>
        </authorList>
    </citation>
    <scope>NUCLEOTIDE SEQUENCE [LARGE SCALE GENOMIC DNA]</scope>
    <source>
        <strain evidence="3 5">PVAS-1</strain>
    </source>
</reference>
<dbReference type="AlphaFoldDB" id="K1E793"/>
<dbReference type="Proteomes" id="UP000004474">
    <property type="component" value="Unassembled WGS sequence"/>
</dbReference>
<dbReference type="GO" id="GO:0046872">
    <property type="term" value="F:metal ion binding"/>
    <property type="evidence" value="ECO:0007669"/>
    <property type="project" value="InterPro"/>
</dbReference>
<proteinExistence type="predicted"/>
<dbReference type="PATRIC" id="fig|1210046.3.peg.1651"/>
<dbReference type="SUPFAM" id="SSF109854">
    <property type="entry name" value="DinB/YfiT-like putative metalloenzymes"/>
    <property type="match status" value="1"/>
</dbReference>
<keyword evidence="3" id="KW-0670">Pyruvate</keyword>
<dbReference type="Gene3D" id="1.20.120.450">
    <property type="entry name" value="dinb family like domain"/>
    <property type="match status" value="1"/>
</dbReference>
<keyword evidence="3" id="KW-0413">Isomerase</keyword>
<dbReference type="EMBL" id="ALWX01000037">
    <property type="protein sequence ID" value="EKA61247.1"/>
    <property type="molecule type" value="Genomic_DNA"/>
</dbReference>
<dbReference type="InterPro" id="IPR024344">
    <property type="entry name" value="MDMPI_metal-binding"/>
</dbReference>
<evidence type="ECO:0000313" key="3">
    <source>
        <dbReference type="EMBL" id="RWU82809.1"/>
    </source>
</evidence>
<organism evidence="2 4">
    <name type="scientific">Janibacter hoylei PVAS-1</name>
    <dbReference type="NCBI Taxonomy" id="1210046"/>
    <lineage>
        <taxon>Bacteria</taxon>
        <taxon>Bacillati</taxon>
        <taxon>Actinomycetota</taxon>
        <taxon>Actinomycetes</taxon>
        <taxon>Micrococcales</taxon>
        <taxon>Intrasporangiaceae</taxon>
        <taxon>Janibacter</taxon>
    </lineage>
</organism>
<sequence length="266" mass="28254">MTRPDPVALWEQTSQDLLTVLRDLADDDWSKPALPGWSVQDVVAHLAHLESEVAGMPQPDGGHIDVDSAPNQAMPTDLTHVGVEARRGMSAEAVLAEFEQACVGRREVLAGLDLSDPKAQAPGVAGRLGWDLATLLRNRPIDLWVHEQDVREATGRPMTTTGVGAAYVAGIMTKVFPMTLRRLPTGTAVVAHITGPQGRTLAARVGEDGRATPFDPAEGSDVTLELDDITWLRLTGGRISPEEATVGVTGDEGTAAIVLGRLNVTP</sequence>
<evidence type="ECO:0000259" key="1">
    <source>
        <dbReference type="Pfam" id="PF11716"/>
    </source>
</evidence>
<accession>K1E793</accession>
<comment type="caution">
    <text evidence="2">The sequence shown here is derived from an EMBL/GenBank/DDBJ whole genome shotgun (WGS) entry which is preliminary data.</text>
</comment>
<dbReference type="eggNOG" id="ENOG5032SZ1">
    <property type="taxonomic scope" value="Bacteria"/>
</dbReference>
<protein>
    <submittedName>
        <fullName evidence="3">Maleylpyruvate isomerase family mycothiol-dependent enzyme</fullName>
    </submittedName>
</protein>
<dbReference type="GO" id="GO:0016853">
    <property type="term" value="F:isomerase activity"/>
    <property type="evidence" value="ECO:0007669"/>
    <property type="project" value="UniProtKB-KW"/>
</dbReference>
<dbReference type="InterPro" id="IPR017517">
    <property type="entry name" value="Maleyloyr_isom"/>
</dbReference>
<dbReference type="InterPro" id="IPR034660">
    <property type="entry name" value="DinB/YfiT-like"/>
</dbReference>
<dbReference type="RefSeq" id="WP_007927184.1">
    <property type="nucleotide sequence ID" value="NZ_ALWX01000037.1"/>
</dbReference>